<reference evidence="1 2" key="1">
    <citation type="submission" date="2017-11" db="EMBL/GenBank/DDBJ databases">
        <authorList>
            <person name="Han C.G."/>
        </authorList>
    </citation>
    <scope>NUCLEOTIDE SEQUENCE [LARGE SCALE GENOMIC DNA]</scope>
    <source>
        <strain evidence="1">CFBP6411</strain>
    </source>
</reference>
<sequence>MPIFGDLSSGNQLIVYGGPSEPLFALSLQALAIRIRVLSISSLPEYRSKVFEWQRYEMDYHSVQVGVKTGIAIDLYVPDDVVFNEPFNIGRIGHVSSDSLWPSGRALTMSFLKEKLTIPDSPLCADYGNTYRSEVFDVSGQNTTGVDPRTGLFNAHYSLALLMGLDGKGPLCDLTLHYSALRANEAGLGDGWAFNFSSYETRSRLITLSTGQTIELTPADITNLRNNAVVNNRNCLISATFLAGKATQFTDGFKTLTLEFPSGAKEVLSLPAGDNEEPYAATVKSILTSVPSQN</sequence>
<protein>
    <submittedName>
        <fullName evidence="1">Uncharacterized protein</fullName>
    </submittedName>
</protein>
<organism evidence="1 2">
    <name type="scientific">Pseudomonas syringae group genomosp. 3</name>
    <dbReference type="NCBI Taxonomy" id="251701"/>
    <lineage>
        <taxon>Bacteria</taxon>
        <taxon>Pseudomonadati</taxon>
        <taxon>Pseudomonadota</taxon>
        <taxon>Gammaproteobacteria</taxon>
        <taxon>Pseudomonadales</taxon>
        <taxon>Pseudomonadaceae</taxon>
        <taxon>Pseudomonas</taxon>
    </lineage>
</organism>
<dbReference type="EMBL" id="LT963408">
    <property type="protein sequence ID" value="SOS34903.1"/>
    <property type="molecule type" value="Genomic_DNA"/>
</dbReference>
<accession>A0A2K4WG79</accession>
<dbReference type="RefSeq" id="WP_231994237.1">
    <property type="nucleotide sequence ID" value="NZ_LT963408.1"/>
</dbReference>
<gene>
    <name evidence="1" type="ORF">CFBP6411_03546</name>
</gene>
<evidence type="ECO:0000313" key="1">
    <source>
        <dbReference type="EMBL" id="SOS34903.1"/>
    </source>
</evidence>
<dbReference type="Proteomes" id="UP000238093">
    <property type="component" value="Chromosome I"/>
</dbReference>
<proteinExistence type="predicted"/>
<evidence type="ECO:0000313" key="2">
    <source>
        <dbReference type="Proteomes" id="UP000238093"/>
    </source>
</evidence>
<name>A0A2K4WG79_9PSED</name>
<dbReference type="AlphaFoldDB" id="A0A2K4WG79"/>